<comment type="caution">
    <text evidence="1">The sequence shown here is derived from an EMBL/GenBank/DDBJ whole genome shotgun (WGS) entry which is preliminary data.</text>
</comment>
<dbReference type="Gene3D" id="1.10.1070.20">
    <property type="match status" value="1"/>
</dbReference>
<accession>A0ABT1EM28</accession>
<evidence type="ECO:0000313" key="1">
    <source>
        <dbReference type="EMBL" id="MCP1110862.1"/>
    </source>
</evidence>
<name>A0ABT1EM28_9FIRM</name>
<proteinExistence type="predicted"/>
<protein>
    <recommendedName>
        <fullName evidence="3">HipA-like C-terminal domain-containing protein</fullName>
    </recommendedName>
</protein>
<dbReference type="Proteomes" id="UP001523565">
    <property type="component" value="Unassembled WGS sequence"/>
</dbReference>
<organism evidence="1 2">
    <name type="scientific">Ohessyouella blattaphilus</name>
    <dbReference type="NCBI Taxonomy" id="2949333"/>
    <lineage>
        <taxon>Bacteria</taxon>
        <taxon>Bacillati</taxon>
        <taxon>Bacillota</taxon>
        <taxon>Clostridia</taxon>
        <taxon>Lachnospirales</taxon>
        <taxon>Lachnospiraceae</taxon>
        <taxon>Ohessyouella</taxon>
    </lineage>
</organism>
<evidence type="ECO:0000313" key="2">
    <source>
        <dbReference type="Proteomes" id="UP001523565"/>
    </source>
</evidence>
<dbReference type="RefSeq" id="WP_262069742.1">
    <property type="nucleotide sequence ID" value="NZ_JAMXOC010000018.1"/>
</dbReference>
<reference evidence="1 2" key="1">
    <citation type="journal article" date="2022" name="Genome Biol. Evol.">
        <title>Host diet, physiology and behaviors set the stage for Lachnospiraceae cladogenesis.</title>
        <authorList>
            <person name="Vera-Ponce De Leon A."/>
            <person name="Schneider M."/>
            <person name="Jahnes B.C."/>
            <person name="Sadowski V."/>
            <person name="Camuy-Velez L.A."/>
            <person name="Duan J."/>
            <person name="Sabree Z.L."/>
        </authorList>
    </citation>
    <scope>NUCLEOTIDE SEQUENCE [LARGE SCALE GENOMIC DNA]</scope>
    <source>
        <strain evidence="1 2">PAL227</strain>
    </source>
</reference>
<dbReference type="EMBL" id="JAMZFV010000018">
    <property type="protein sequence ID" value="MCP1110862.1"/>
    <property type="molecule type" value="Genomic_DNA"/>
</dbReference>
<sequence length="359" mass="41649">MDTLMLKNDPLLNIHDDGTIAVIDFDRLPFALRIPQLSSAQYKDWVSLRALQLDRQHAKDIINRYRLPQYDKYRIAKACRGFSLTDSYWIRDEMDTITWEDRNLFHNDLSLSIVETSLSGKLSKTSYRIEGNEIIHEISPELTTWGVNAKAWIKETDGLYLHKIGINEVGASVIIDMLGLEHIKYQLSTAEQIDKYLSTEVKTWLTGVGEAIVNSKLFTSENLSFVSFDEFSTFCSYYDIDPIDQAIKYDARIYYEMQIIDYILNNPDRHGQNWGFYMDANTGKLVRMALHFDHDRAFNRNIEIMSLTSKEPMLLRDAALDALSHVRIPLENIRNGKRPPTVTEKQWQGVQERVQILDQ</sequence>
<gene>
    <name evidence="1" type="ORF">NK118_11425</name>
</gene>
<keyword evidence="2" id="KW-1185">Reference proteome</keyword>
<evidence type="ECO:0008006" key="3">
    <source>
        <dbReference type="Google" id="ProtNLM"/>
    </source>
</evidence>